<feature type="binding site" evidence="7">
    <location>
        <position position="121"/>
    </location>
    <ligand>
        <name>Mg(2+)</name>
        <dbReference type="ChEBI" id="CHEBI:18420"/>
    </ligand>
</feature>
<dbReference type="AlphaFoldDB" id="A0A1U7CR75"/>
<dbReference type="GO" id="GO:0019143">
    <property type="term" value="F:3-deoxy-manno-octulosonate-8-phosphatase activity"/>
    <property type="evidence" value="ECO:0007669"/>
    <property type="project" value="UniProtKB-EC"/>
</dbReference>
<dbReference type="InterPro" id="IPR010023">
    <property type="entry name" value="KdsC_fam"/>
</dbReference>
<protein>
    <submittedName>
        <fullName evidence="8">3-deoxy-D-manno-octulosonate 8-phosphate phosphatase KdsC</fullName>
        <ecNumber evidence="8">3.1.3.45</ecNumber>
    </submittedName>
</protein>
<dbReference type="STRING" id="1387353.BSF38_02959"/>
<dbReference type="SUPFAM" id="SSF56784">
    <property type="entry name" value="HAD-like"/>
    <property type="match status" value="1"/>
</dbReference>
<evidence type="ECO:0000256" key="5">
    <source>
        <dbReference type="ARBA" id="ARBA00022801"/>
    </source>
</evidence>
<dbReference type="InterPro" id="IPR036412">
    <property type="entry name" value="HAD-like_sf"/>
</dbReference>
<dbReference type="KEGG" id="pbor:BSF38_02959"/>
<name>A0A1U7CR75_9BACT</name>
<dbReference type="EC" id="3.1.3.45" evidence="8"/>
<comment type="similarity">
    <text evidence="2">Belongs to the KdsC family.</text>
</comment>
<evidence type="ECO:0000313" key="9">
    <source>
        <dbReference type="Proteomes" id="UP000186309"/>
    </source>
</evidence>
<keyword evidence="4 7" id="KW-0479">Metal-binding</keyword>
<keyword evidence="9" id="KW-1185">Reference proteome</keyword>
<feature type="binding site" evidence="7">
    <location>
        <position position="30"/>
    </location>
    <ligand>
        <name>substrate</name>
    </ligand>
</feature>
<dbReference type="OrthoDB" id="9805604at2"/>
<dbReference type="RefSeq" id="WP_076346799.1">
    <property type="nucleotide sequence ID" value="NZ_CP019082.1"/>
</dbReference>
<dbReference type="GO" id="GO:0046872">
    <property type="term" value="F:metal ion binding"/>
    <property type="evidence" value="ECO:0007669"/>
    <property type="project" value="UniProtKB-KW"/>
</dbReference>
<keyword evidence="6 7" id="KW-0460">Magnesium</keyword>
<organism evidence="8 9">
    <name type="scientific">Paludisphaera borealis</name>
    <dbReference type="NCBI Taxonomy" id="1387353"/>
    <lineage>
        <taxon>Bacteria</taxon>
        <taxon>Pseudomonadati</taxon>
        <taxon>Planctomycetota</taxon>
        <taxon>Planctomycetia</taxon>
        <taxon>Isosphaerales</taxon>
        <taxon>Isosphaeraceae</taxon>
        <taxon>Paludisphaera</taxon>
    </lineage>
</organism>
<keyword evidence="5 8" id="KW-0378">Hydrolase</keyword>
<accession>A0A1U7CR75</accession>
<dbReference type="PANTHER" id="PTHR21485">
    <property type="entry name" value="HAD SUPERFAMILY MEMBERS CMAS AND KDSC"/>
    <property type="match status" value="1"/>
</dbReference>
<sequence>MSIPDQEPAPISAELAARCATIELLAVDVDGVLTDGCIVVDDHGVESKHFYVRDGLGFALWRRAGKRSAIVSGRSAEVVNRRAAELKIDHVAQGINDKASALRALLVEFGLNASQVCYVGDDLIDLPALGVVGLAACPADAVAEVRRASHLTTRSIGGRGVVREVVEVVMKAQGLWHAACEGYRVPAV</sequence>
<dbReference type="PANTHER" id="PTHR21485:SF3">
    <property type="entry name" value="N-ACYLNEURAMINATE CYTIDYLYLTRANSFERASE"/>
    <property type="match status" value="1"/>
</dbReference>
<comment type="cofactor">
    <cofactor evidence="1 7">
        <name>Mg(2+)</name>
        <dbReference type="ChEBI" id="CHEBI:18420"/>
    </cofactor>
</comment>
<dbReference type="InterPro" id="IPR023214">
    <property type="entry name" value="HAD_sf"/>
</dbReference>
<proteinExistence type="inferred from homology"/>
<dbReference type="InterPro" id="IPR050793">
    <property type="entry name" value="CMP-NeuNAc_synthase"/>
</dbReference>
<comment type="subunit">
    <text evidence="3">Homotetramer.</text>
</comment>
<dbReference type="NCBIfam" id="TIGR01670">
    <property type="entry name" value="KdsC-phosphatas"/>
    <property type="match status" value="1"/>
</dbReference>
<evidence type="ECO:0000256" key="3">
    <source>
        <dbReference type="ARBA" id="ARBA00011881"/>
    </source>
</evidence>
<dbReference type="PIRSF" id="PIRSF006118">
    <property type="entry name" value="KDO8-P_Ptase"/>
    <property type="match status" value="1"/>
</dbReference>
<dbReference type="Gene3D" id="3.40.50.1000">
    <property type="entry name" value="HAD superfamily/HAD-like"/>
    <property type="match status" value="1"/>
</dbReference>
<dbReference type="SFLD" id="SFLDG01138">
    <property type="entry name" value="C1.6.2:_Deoxy-d-mannose-octulo"/>
    <property type="match status" value="1"/>
</dbReference>
<gene>
    <name evidence="8" type="primary">kdsC</name>
    <name evidence="8" type="ORF">BSF38_02959</name>
</gene>
<evidence type="ECO:0000256" key="6">
    <source>
        <dbReference type="ARBA" id="ARBA00022842"/>
    </source>
</evidence>
<dbReference type="Proteomes" id="UP000186309">
    <property type="component" value="Chromosome"/>
</dbReference>
<dbReference type="FunFam" id="3.40.50.1000:FF:000029">
    <property type="entry name" value="3-deoxy-D-manno-octulosonate 8-phosphate phosphatase KdsC"/>
    <property type="match status" value="1"/>
</dbReference>
<reference evidence="9" key="1">
    <citation type="submission" date="2016-12" db="EMBL/GenBank/DDBJ databases">
        <title>Comparative genomics of four Isosphaeraceae planctomycetes: a common pool of plasmids and glycoside hydrolase genes.</title>
        <authorList>
            <person name="Ivanova A."/>
        </authorList>
    </citation>
    <scope>NUCLEOTIDE SEQUENCE [LARGE SCALE GENOMIC DNA]</scope>
    <source>
        <strain evidence="9">PX4</strain>
    </source>
</reference>
<evidence type="ECO:0000256" key="4">
    <source>
        <dbReference type="ARBA" id="ARBA00022723"/>
    </source>
</evidence>
<evidence type="ECO:0000313" key="8">
    <source>
        <dbReference type="EMBL" id="APW61445.1"/>
    </source>
</evidence>
<dbReference type="Pfam" id="PF08282">
    <property type="entry name" value="Hydrolase_3"/>
    <property type="match status" value="1"/>
</dbReference>
<feature type="binding site" evidence="7">
    <location>
        <position position="28"/>
    </location>
    <ligand>
        <name>Mg(2+)</name>
        <dbReference type="ChEBI" id="CHEBI:18420"/>
    </ligand>
</feature>
<dbReference type="EMBL" id="CP019082">
    <property type="protein sequence ID" value="APW61445.1"/>
    <property type="molecule type" value="Genomic_DNA"/>
</dbReference>
<evidence type="ECO:0000256" key="2">
    <source>
        <dbReference type="ARBA" id="ARBA00005893"/>
    </source>
</evidence>
<evidence type="ECO:0000256" key="1">
    <source>
        <dbReference type="ARBA" id="ARBA00001946"/>
    </source>
</evidence>
<dbReference type="SFLD" id="SFLDS00003">
    <property type="entry name" value="Haloacid_Dehalogenase"/>
    <property type="match status" value="1"/>
</dbReference>
<dbReference type="GO" id="GO:0008781">
    <property type="term" value="F:N-acylneuraminate cytidylyltransferase activity"/>
    <property type="evidence" value="ECO:0007669"/>
    <property type="project" value="TreeGrafter"/>
</dbReference>
<evidence type="ECO:0000256" key="7">
    <source>
        <dbReference type="PIRSR" id="PIRSR006118-2"/>
    </source>
</evidence>
<dbReference type="SFLD" id="SFLDG01136">
    <property type="entry name" value="C1.6:_Phosphoserine_Phosphatas"/>
    <property type="match status" value="1"/>
</dbReference>